<dbReference type="GO" id="GO:0006950">
    <property type="term" value="P:response to stress"/>
    <property type="evidence" value="ECO:0007669"/>
    <property type="project" value="UniProtKB-ARBA"/>
</dbReference>
<evidence type="ECO:0000313" key="2">
    <source>
        <dbReference type="EMBL" id="RWX22079.1"/>
    </source>
</evidence>
<dbReference type="InterPro" id="IPR000866">
    <property type="entry name" value="AhpC/TSA"/>
</dbReference>
<dbReference type="PANTHER" id="PTHR42852:SF18">
    <property type="entry name" value="CHROMOSOME UNDETERMINED SCAFFOLD_47, WHOLE GENOME SHOTGUN SEQUENCE"/>
    <property type="match status" value="1"/>
</dbReference>
<dbReference type="CDD" id="cd02966">
    <property type="entry name" value="TlpA_like_family"/>
    <property type="match status" value="1"/>
</dbReference>
<dbReference type="AlphaFoldDB" id="A0A444HK90"/>
<dbReference type="Gene3D" id="1.25.40.10">
    <property type="entry name" value="Tetratricopeptide repeat domain"/>
    <property type="match status" value="1"/>
</dbReference>
<feature type="domain" description="Thioredoxin" evidence="1">
    <location>
        <begin position="5"/>
        <end position="157"/>
    </location>
</feature>
<dbReference type="InterPro" id="IPR050553">
    <property type="entry name" value="Thioredoxin_ResA/DsbE_sf"/>
</dbReference>
<dbReference type="PANTHER" id="PTHR42852">
    <property type="entry name" value="THIOL:DISULFIDE INTERCHANGE PROTEIN DSBE"/>
    <property type="match status" value="1"/>
</dbReference>
<dbReference type="EMBL" id="SBHX01000099">
    <property type="protein sequence ID" value="RWX22079.1"/>
    <property type="molecule type" value="Genomic_DNA"/>
</dbReference>
<dbReference type="GO" id="GO:0016491">
    <property type="term" value="F:oxidoreductase activity"/>
    <property type="evidence" value="ECO:0007669"/>
    <property type="project" value="InterPro"/>
</dbReference>
<dbReference type="Pfam" id="PF00578">
    <property type="entry name" value="AhpC-TSA"/>
    <property type="match status" value="1"/>
</dbReference>
<comment type="caution">
    <text evidence="2">The sequence shown here is derived from an EMBL/GenBank/DDBJ whole genome shotgun (WGS) entry which is preliminary data.</text>
</comment>
<evidence type="ECO:0000259" key="1">
    <source>
        <dbReference type="PROSITE" id="PS51352"/>
    </source>
</evidence>
<dbReference type="GO" id="GO:0016209">
    <property type="term" value="F:antioxidant activity"/>
    <property type="evidence" value="ECO:0007669"/>
    <property type="project" value="InterPro"/>
</dbReference>
<dbReference type="Proteomes" id="UP000283817">
    <property type="component" value="Unassembled WGS sequence"/>
</dbReference>
<proteinExistence type="predicted"/>
<name>A0A444HK90_RHILE</name>
<dbReference type="PROSITE" id="PS51352">
    <property type="entry name" value="THIOREDOXIN_2"/>
    <property type="match status" value="1"/>
</dbReference>
<dbReference type="SUPFAM" id="SSF52833">
    <property type="entry name" value="Thioredoxin-like"/>
    <property type="match status" value="1"/>
</dbReference>
<evidence type="ECO:0000313" key="3">
    <source>
        <dbReference type="Proteomes" id="UP000283817"/>
    </source>
</evidence>
<protein>
    <submittedName>
        <fullName evidence="2">TlpA family protein disulfide reductase</fullName>
    </submittedName>
</protein>
<sequence length="366" mass="40578">MRSQFLIGSRAPSIEMLTWICGKPVFALQRGTIYIVALFSTICPHCPKTIADLGQLHEKYGDTGVVAFGVAAMERAATADEAGARVDTWLNKELPNPTISIAFEHTGEMNKLWWVASGSYGVPTIFIVDRDNSIAYIGYPDTEDPALLERVLTKVMDGSWDNSAEAKKAHEKWLQGALVRRANVALSIKDFKTALSTIEELNEAIPDNPQFREAHIKVLLEMMHDFEAGWIVLAGLARDAIEKNDGDWLLAAMQQLFGSPYDYSCLPSAERFSMGKVLSERILTLCPQQDGISRAISYGAVARYFYESGEINRAVDSIEHALELVEGESLPDGEKQNYLAPLVQALAEYKGSEIPREFAEDPQNRS</sequence>
<accession>A0A444HK90</accession>
<dbReference type="RefSeq" id="WP_128412474.1">
    <property type="nucleotide sequence ID" value="NZ_SBHX01000099.1"/>
</dbReference>
<organism evidence="2 3">
    <name type="scientific">Rhizobium leguminosarum</name>
    <dbReference type="NCBI Taxonomy" id="384"/>
    <lineage>
        <taxon>Bacteria</taxon>
        <taxon>Pseudomonadati</taxon>
        <taxon>Pseudomonadota</taxon>
        <taxon>Alphaproteobacteria</taxon>
        <taxon>Hyphomicrobiales</taxon>
        <taxon>Rhizobiaceae</taxon>
        <taxon>Rhizobium/Agrobacterium group</taxon>
        <taxon>Rhizobium</taxon>
    </lineage>
</organism>
<gene>
    <name evidence="2" type="ORF">EHI47_34470</name>
</gene>
<dbReference type="InterPro" id="IPR036249">
    <property type="entry name" value="Thioredoxin-like_sf"/>
</dbReference>
<dbReference type="InterPro" id="IPR013766">
    <property type="entry name" value="Thioredoxin_domain"/>
</dbReference>
<dbReference type="InterPro" id="IPR011990">
    <property type="entry name" value="TPR-like_helical_dom_sf"/>
</dbReference>
<reference evidence="2 3" key="1">
    <citation type="submission" date="2019-01" db="EMBL/GenBank/DDBJ databases">
        <title>RHIZO-ID as a novel technology for direct rhizobia identification.</title>
        <authorList>
            <person name="De Meyer S.E."/>
        </authorList>
    </citation>
    <scope>NUCLEOTIDE SEQUENCE [LARGE SCALE GENOMIC DNA]</scope>
    <source>
        <strain evidence="2 3">WSM448</strain>
    </source>
</reference>
<dbReference type="Gene3D" id="3.40.30.10">
    <property type="entry name" value="Glutaredoxin"/>
    <property type="match status" value="1"/>
</dbReference>